<dbReference type="PANTHER" id="PTHR11941">
    <property type="entry name" value="ENOYL-COA HYDRATASE-RELATED"/>
    <property type="match status" value="1"/>
</dbReference>
<evidence type="ECO:0000256" key="1">
    <source>
        <dbReference type="ARBA" id="ARBA00005254"/>
    </source>
</evidence>
<dbReference type="CDD" id="cd06558">
    <property type="entry name" value="crotonase-like"/>
    <property type="match status" value="1"/>
</dbReference>
<gene>
    <name evidence="3" type="primary">rpfF</name>
    <name evidence="3" type="ORF">TPL01_05240</name>
</gene>
<evidence type="ECO:0000313" key="3">
    <source>
        <dbReference type="EMBL" id="GEP29386.1"/>
    </source>
</evidence>
<dbReference type="AlphaFoldDB" id="A0A512L4I0"/>
<dbReference type="InterPro" id="IPR018376">
    <property type="entry name" value="Enoyl-CoA_hyd/isom_CS"/>
</dbReference>
<protein>
    <submittedName>
        <fullName evidence="3">Enoyl-CoA hydratase</fullName>
    </submittedName>
</protein>
<proteinExistence type="inferred from homology"/>
<dbReference type="GO" id="GO:0006635">
    <property type="term" value="P:fatty acid beta-oxidation"/>
    <property type="evidence" value="ECO:0007669"/>
    <property type="project" value="TreeGrafter"/>
</dbReference>
<reference evidence="3 4" key="1">
    <citation type="submission" date="2019-07" db="EMBL/GenBank/DDBJ databases">
        <title>Whole genome shotgun sequence of Thiobacillus plumbophilus NBRC 107929.</title>
        <authorList>
            <person name="Hosoyama A."/>
            <person name="Uohara A."/>
            <person name="Ohji S."/>
            <person name="Ichikawa N."/>
        </authorList>
    </citation>
    <scope>NUCLEOTIDE SEQUENCE [LARGE SCALE GENOMIC DNA]</scope>
    <source>
        <strain evidence="3 4">NBRC 107929</strain>
    </source>
</reference>
<comment type="caution">
    <text evidence="3">The sequence shown here is derived from an EMBL/GenBank/DDBJ whole genome shotgun (WGS) entry which is preliminary data.</text>
</comment>
<evidence type="ECO:0000256" key="2">
    <source>
        <dbReference type="RuleBase" id="RU003707"/>
    </source>
</evidence>
<dbReference type="SUPFAM" id="SSF52096">
    <property type="entry name" value="ClpP/crotonase"/>
    <property type="match status" value="1"/>
</dbReference>
<dbReference type="Proteomes" id="UP000321337">
    <property type="component" value="Unassembled WGS sequence"/>
</dbReference>
<name>A0A512L4I0_9PROT</name>
<accession>A0A512L4I0</accession>
<dbReference type="NCBIfam" id="NF006452">
    <property type="entry name" value="PRK08788.1"/>
    <property type="match status" value="1"/>
</dbReference>
<sequence>MNAVVEFQQFSNASLEQVRIRFDEEYGVMWSFMRPEPRPCFTRTTLQDLLQHHTYLESMKGRVVSNGNFQQTNYLILASDLQGVFNLGGDLAAFGEAIRAQTRKELLSYAKLCIDNVWTFYNLQAPITTISMVQGQAMGGGFEAALSAHVMIAEKSALMGLPEVLFNLFPGMGALSFLSRKIGMRAAEAMVRSGRVYTATELHEMGVVDVLAEDGQGEKTLYDWIRKNHRSLNSFQAIQRARQRVNPLTVEELYEITEIWVDAALRLSERDLRIMERLVRAQNRKVTEPEPVVAEQASA</sequence>
<dbReference type="InterPro" id="IPR029045">
    <property type="entry name" value="ClpP/crotonase-like_dom_sf"/>
</dbReference>
<keyword evidence="4" id="KW-1185">Reference proteome</keyword>
<dbReference type="OrthoDB" id="9802362at2"/>
<dbReference type="PANTHER" id="PTHR11941:SF54">
    <property type="entry name" value="ENOYL-COA HYDRATASE, MITOCHONDRIAL"/>
    <property type="match status" value="1"/>
</dbReference>
<organism evidence="3 4">
    <name type="scientific">Sulfuriferula plumbiphila</name>
    <dbReference type="NCBI Taxonomy" id="171865"/>
    <lineage>
        <taxon>Bacteria</taxon>
        <taxon>Pseudomonadati</taxon>
        <taxon>Pseudomonadota</taxon>
        <taxon>Betaproteobacteria</taxon>
        <taxon>Nitrosomonadales</taxon>
        <taxon>Sulfuricellaceae</taxon>
        <taxon>Sulfuriferula</taxon>
    </lineage>
</organism>
<dbReference type="EMBL" id="BKAD01000004">
    <property type="protein sequence ID" value="GEP29386.1"/>
    <property type="molecule type" value="Genomic_DNA"/>
</dbReference>
<dbReference type="Pfam" id="PF00378">
    <property type="entry name" value="ECH_1"/>
    <property type="match status" value="1"/>
</dbReference>
<dbReference type="RefSeq" id="WP_147070475.1">
    <property type="nucleotide sequence ID" value="NZ_AP021884.1"/>
</dbReference>
<dbReference type="GO" id="GO:0003824">
    <property type="term" value="F:catalytic activity"/>
    <property type="evidence" value="ECO:0007669"/>
    <property type="project" value="InterPro"/>
</dbReference>
<dbReference type="PROSITE" id="PS00166">
    <property type="entry name" value="ENOYL_COA_HYDRATASE"/>
    <property type="match status" value="1"/>
</dbReference>
<dbReference type="InterPro" id="IPR001753">
    <property type="entry name" value="Enoyl-CoA_hydra/iso"/>
</dbReference>
<dbReference type="Gene3D" id="6.20.390.30">
    <property type="match status" value="1"/>
</dbReference>
<dbReference type="Gene3D" id="3.90.226.10">
    <property type="entry name" value="2-enoyl-CoA Hydratase, Chain A, domain 1"/>
    <property type="match status" value="1"/>
</dbReference>
<comment type="similarity">
    <text evidence="1 2">Belongs to the enoyl-CoA hydratase/isomerase family.</text>
</comment>
<evidence type="ECO:0000313" key="4">
    <source>
        <dbReference type="Proteomes" id="UP000321337"/>
    </source>
</evidence>